<keyword evidence="1" id="KW-0812">Transmembrane</keyword>
<feature type="transmembrane region" description="Helical" evidence="1">
    <location>
        <begin position="40"/>
        <end position="59"/>
    </location>
</feature>
<dbReference type="EMBL" id="SAWY01000026">
    <property type="protein sequence ID" value="TPH14211.1"/>
    <property type="molecule type" value="Genomic_DNA"/>
</dbReference>
<evidence type="ECO:0000313" key="2">
    <source>
        <dbReference type="EMBL" id="TPH14211.1"/>
    </source>
</evidence>
<name>A0A502KW81_9GAMM</name>
<feature type="transmembrane region" description="Helical" evidence="1">
    <location>
        <begin position="74"/>
        <end position="94"/>
    </location>
</feature>
<sequence length="97" mass="11194">MIKFLVAINIMSCLCVLGYIHAMAIAIFMEHTPDQISEPLFDLLNIWFVIYPLLIWYGSSRFFRERSDSNIKKLTFYTLVSISGPLPLAVYLAFNIN</sequence>
<dbReference type="Proteomes" id="UP000315303">
    <property type="component" value="Unassembled WGS sequence"/>
</dbReference>
<keyword evidence="1" id="KW-0472">Membrane</keyword>
<evidence type="ECO:0000313" key="3">
    <source>
        <dbReference type="Proteomes" id="UP000315303"/>
    </source>
</evidence>
<gene>
    <name evidence="2" type="ORF">EPA86_11830</name>
</gene>
<accession>A0A502KW81</accession>
<dbReference type="AlphaFoldDB" id="A0A502KW81"/>
<proteinExistence type="predicted"/>
<dbReference type="RefSeq" id="WP_140603873.1">
    <property type="nucleotide sequence ID" value="NZ_SAWY01000026.1"/>
</dbReference>
<organism evidence="2 3">
    <name type="scientific">Litorilituus lipolyticus</name>
    <dbReference type="NCBI Taxonomy" id="2491017"/>
    <lineage>
        <taxon>Bacteria</taxon>
        <taxon>Pseudomonadati</taxon>
        <taxon>Pseudomonadota</taxon>
        <taxon>Gammaproteobacteria</taxon>
        <taxon>Alteromonadales</taxon>
        <taxon>Colwelliaceae</taxon>
        <taxon>Litorilituus</taxon>
    </lineage>
</organism>
<keyword evidence="1" id="KW-1133">Transmembrane helix</keyword>
<evidence type="ECO:0000256" key="1">
    <source>
        <dbReference type="SAM" id="Phobius"/>
    </source>
</evidence>
<feature type="transmembrane region" description="Helical" evidence="1">
    <location>
        <begin position="6"/>
        <end position="28"/>
    </location>
</feature>
<reference evidence="2 3" key="1">
    <citation type="submission" date="2019-01" db="EMBL/GenBank/DDBJ databases">
        <title>Litorilituus lipolytica sp. nov., isolated from intertidal sand of the Yellow Sea in China.</title>
        <authorList>
            <person name="Liu A."/>
        </authorList>
    </citation>
    <scope>NUCLEOTIDE SEQUENCE [LARGE SCALE GENOMIC DNA]</scope>
    <source>
        <strain evidence="2 3">RZ04</strain>
    </source>
</reference>
<comment type="caution">
    <text evidence="2">The sequence shown here is derived from an EMBL/GenBank/DDBJ whole genome shotgun (WGS) entry which is preliminary data.</text>
</comment>
<protein>
    <submittedName>
        <fullName evidence="2">Uncharacterized protein</fullName>
    </submittedName>
</protein>
<keyword evidence="3" id="KW-1185">Reference proteome</keyword>